<dbReference type="Pfam" id="PF00069">
    <property type="entry name" value="Pkinase"/>
    <property type="match status" value="1"/>
</dbReference>
<comment type="catalytic activity">
    <reaction evidence="12">
        <text>L-threonyl-[protein] + ATP = O-phospho-L-threonyl-[protein] + ADP + H(+)</text>
        <dbReference type="Rhea" id="RHEA:46608"/>
        <dbReference type="Rhea" id="RHEA-COMP:11060"/>
        <dbReference type="Rhea" id="RHEA-COMP:11605"/>
        <dbReference type="ChEBI" id="CHEBI:15378"/>
        <dbReference type="ChEBI" id="CHEBI:30013"/>
        <dbReference type="ChEBI" id="CHEBI:30616"/>
        <dbReference type="ChEBI" id="CHEBI:61977"/>
        <dbReference type="ChEBI" id="CHEBI:456216"/>
        <dbReference type="EC" id="2.7.11.1"/>
    </reaction>
</comment>
<dbReference type="EMBL" id="QJNS01000392">
    <property type="protein sequence ID" value="RYO78291.1"/>
    <property type="molecule type" value="Genomic_DNA"/>
</dbReference>
<protein>
    <recommendedName>
        <fullName evidence="5">EKC/KEOPS complex subunit BUD32</fullName>
        <ecNumber evidence="3">2.7.11.1</ecNumber>
    </recommendedName>
    <alternativeName>
        <fullName evidence="10 11">Atypical Serine/threonine protein kinase BUD32</fullName>
    </alternativeName>
    <alternativeName>
        <fullName evidence="4">EKC/KEOPS complex subunit bud32</fullName>
    </alternativeName>
</protein>
<name>A0ABY0GZ80_9PEZI</name>
<dbReference type="InterPro" id="IPR008266">
    <property type="entry name" value="Tyr_kinase_AS"/>
</dbReference>
<dbReference type="Proteomes" id="UP000294003">
    <property type="component" value="Unassembled WGS sequence"/>
</dbReference>
<evidence type="ECO:0000256" key="11">
    <source>
        <dbReference type="ARBA" id="ARBA00033194"/>
    </source>
</evidence>
<feature type="domain" description="Protein kinase" evidence="15">
    <location>
        <begin position="1"/>
        <end position="415"/>
    </location>
</feature>
<evidence type="ECO:0000256" key="4">
    <source>
        <dbReference type="ARBA" id="ARBA00013948"/>
    </source>
</evidence>
<evidence type="ECO:0000256" key="14">
    <source>
        <dbReference type="SAM" id="MobiDB-lite"/>
    </source>
</evidence>
<gene>
    <name evidence="16" type="ORF">DL762_008773</name>
</gene>
<keyword evidence="7" id="KW-0547">Nucleotide-binding</keyword>
<evidence type="ECO:0000256" key="5">
    <source>
        <dbReference type="ARBA" id="ARBA00019973"/>
    </source>
</evidence>
<comment type="catalytic activity">
    <reaction evidence="13">
        <text>L-seryl-[protein] + ATP = O-phospho-L-seryl-[protein] + ADP + H(+)</text>
        <dbReference type="Rhea" id="RHEA:17989"/>
        <dbReference type="Rhea" id="RHEA-COMP:9863"/>
        <dbReference type="Rhea" id="RHEA-COMP:11604"/>
        <dbReference type="ChEBI" id="CHEBI:15378"/>
        <dbReference type="ChEBI" id="CHEBI:29999"/>
        <dbReference type="ChEBI" id="CHEBI:30616"/>
        <dbReference type="ChEBI" id="CHEBI:83421"/>
        <dbReference type="ChEBI" id="CHEBI:456216"/>
        <dbReference type="EC" id="2.7.11.1"/>
    </reaction>
</comment>
<evidence type="ECO:0000256" key="9">
    <source>
        <dbReference type="ARBA" id="ARBA00022840"/>
    </source>
</evidence>
<comment type="function">
    <text evidence="1">Component of the EKC/KEOPS complex that is required for the formation of a threonylcarbamoyl group on adenosine at position 37 (t(6)A37) in tRNAs that read codons beginning with adenine. The complex is probably involved in the transfer of the threonylcarbamoyl moiety of threonylcarbamoyl-AMP (TC-AMP) to the N6 group of A37. BUD32 has ATPase activity in the context of the EKC/KEOPS complex and likely plays a supporting role to the catalytic subunit KAE1. The EKC/KEOPS complex also promotes both telomere uncapping and telomere elongation. The complex is required for efficient recruitment of transcriptional coactivators.</text>
</comment>
<keyword evidence="17" id="KW-1185">Reference proteome</keyword>
<dbReference type="SUPFAM" id="SSF56112">
    <property type="entry name" value="Protein kinase-like (PK-like)"/>
    <property type="match status" value="1"/>
</dbReference>
<proteinExistence type="predicted"/>
<feature type="compositionally biased region" description="Basic and acidic residues" evidence="14">
    <location>
        <begin position="489"/>
        <end position="511"/>
    </location>
</feature>
<dbReference type="InterPro" id="IPR050339">
    <property type="entry name" value="CC_SR_Kinase"/>
</dbReference>
<evidence type="ECO:0000256" key="7">
    <source>
        <dbReference type="ARBA" id="ARBA00022741"/>
    </source>
</evidence>
<reference evidence="16 17" key="1">
    <citation type="submission" date="2018-06" db="EMBL/GenBank/DDBJ databases">
        <title>Complete Genomes of Monosporascus.</title>
        <authorList>
            <person name="Robinson A.J."/>
            <person name="Natvig D.O."/>
        </authorList>
    </citation>
    <scope>NUCLEOTIDE SEQUENCE [LARGE SCALE GENOMIC DNA]</scope>
    <source>
        <strain evidence="16 17">CBS 609.92</strain>
    </source>
</reference>
<evidence type="ECO:0000259" key="15">
    <source>
        <dbReference type="PROSITE" id="PS50011"/>
    </source>
</evidence>
<comment type="subunit">
    <text evidence="2">Component of the EKC/KEOPS complex composed of at least BUD32, CGI121, GON7, KAE1 and PCC1; the whole complex dimerizes.</text>
</comment>
<evidence type="ECO:0000256" key="8">
    <source>
        <dbReference type="ARBA" id="ARBA00022777"/>
    </source>
</evidence>
<evidence type="ECO:0000256" key="3">
    <source>
        <dbReference type="ARBA" id="ARBA00012513"/>
    </source>
</evidence>
<comment type="caution">
    <text evidence="16">The sequence shown here is derived from an EMBL/GenBank/DDBJ whole genome shotgun (WGS) entry which is preliminary data.</text>
</comment>
<feature type="compositionally biased region" description="Low complexity" evidence="14">
    <location>
        <begin position="400"/>
        <end position="413"/>
    </location>
</feature>
<evidence type="ECO:0000256" key="6">
    <source>
        <dbReference type="ARBA" id="ARBA00022679"/>
    </source>
</evidence>
<evidence type="ECO:0000256" key="10">
    <source>
        <dbReference type="ARBA" id="ARBA00030980"/>
    </source>
</evidence>
<evidence type="ECO:0000313" key="16">
    <source>
        <dbReference type="EMBL" id="RYO78291.1"/>
    </source>
</evidence>
<organism evidence="16 17">
    <name type="scientific">Monosporascus cannonballus</name>
    <dbReference type="NCBI Taxonomy" id="155416"/>
    <lineage>
        <taxon>Eukaryota</taxon>
        <taxon>Fungi</taxon>
        <taxon>Dikarya</taxon>
        <taxon>Ascomycota</taxon>
        <taxon>Pezizomycotina</taxon>
        <taxon>Sordariomycetes</taxon>
        <taxon>Xylariomycetidae</taxon>
        <taxon>Xylariales</taxon>
        <taxon>Xylariales incertae sedis</taxon>
        <taxon>Monosporascus</taxon>
    </lineage>
</organism>
<dbReference type="InterPro" id="IPR000719">
    <property type="entry name" value="Prot_kinase_dom"/>
</dbReference>
<keyword evidence="9" id="KW-0067">ATP-binding</keyword>
<dbReference type="PROSITE" id="PS50011">
    <property type="entry name" value="PROTEIN_KINASE_DOM"/>
    <property type="match status" value="1"/>
</dbReference>
<dbReference type="Gene3D" id="1.10.510.10">
    <property type="entry name" value="Transferase(Phosphotransferase) domain 1"/>
    <property type="match status" value="1"/>
</dbReference>
<evidence type="ECO:0000313" key="17">
    <source>
        <dbReference type="Proteomes" id="UP000294003"/>
    </source>
</evidence>
<keyword evidence="8" id="KW-0418">Kinase</keyword>
<dbReference type="PANTHER" id="PTHR11042">
    <property type="entry name" value="EUKARYOTIC TRANSLATION INITIATION FACTOR 2-ALPHA KINASE EIF2-ALPHA KINASE -RELATED"/>
    <property type="match status" value="1"/>
</dbReference>
<accession>A0ABY0GZ80</accession>
<evidence type="ECO:0000256" key="13">
    <source>
        <dbReference type="ARBA" id="ARBA00048679"/>
    </source>
</evidence>
<evidence type="ECO:0000256" key="12">
    <source>
        <dbReference type="ARBA" id="ARBA00047899"/>
    </source>
</evidence>
<keyword evidence="6" id="KW-0808">Transferase</keyword>
<feature type="compositionally biased region" description="Basic and acidic residues" evidence="14">
    <location>
        <begin position="433"/>
        <end position="447"/>
    </location>
</feature>
<dbReference type="EC" id="2.7.11.1" evidence="3"/>
<dbReference type="PROSITE" id="PS00109">
    <property type="entry name" value="PROTEIN_KINASE_TYR"/>
    <property type="match status" value="1"/>
</dbReference>
<evidence type="ECO:0000256" key="1">
    <source>
        <dbReference type="ARBA" id="ARBA00003747"/>
    </source>
</evidence>
<evidence type="ECO:0000256" key="2">
    <source>
        <dbReference type="ARBA" id="ARBA00011534"/>
    </source>
</evidence>
<feature type="region of interest" description="Disordered" evidence="14">
    <location>
        <begin position="375"/>
        <end position="464"/>
    </location>
</feature>
<feature type="compositionally biased region" description="Low complexity" evidence="14">
    <location>
        <begin position="375"/>
        <end position="392"/>
    </location>
</feature>
<sequence>MFGSTSIFYKAPQGVLKSPRAVLKDGVINQTLTDAIAHEFVVERLILETLGEHPRIVRYYGWQDEPDTPQGLLLAEASHGSLQRYLDMEREIPIATRLKWCRQVIEAITFIHSRGVIHSDLRPDNVLLHTTMTDSISDSSSLDVWLCDFGGSTCERLGLDGHWPHRDPGPLRTAEDWDKYCNKVDRLFKEEISALKDYAVLLEFDFSDTGQFKVYGHKQGPDGPTFASTWTSRAPPKTFYHLPVRPPTATSANHTPAVPLVSVLPRLDLSKIVIGMGNQWTIMDVVMEPVDEAILNRPPRMINGRPECKIGEHFARFGFPKANIGPILETVNMVMPGVPENMSSTPRPPILAMHMLGRSSSKGIATITISVTCDATPTSSGSASSAAISSTSRWPTSTGPRSRLPSASSSRAPYIHRPAPDQARGFAVAPEPDGGRLRRHEPVHDDPVPPLATSPEVPRNLPCRSKNRTRLDVHWVSAHMRSWSQAVGRQHEPPLRRERSRAREGDVDHPHAEVRDGLEGHLRHDRDQAGVRGRDYVHLQENPLVFGPDHVGINPYTTPHVSFEWYSYEASTITSMMKMDPIASRIRQLVDHEPAQLLQDFLNTIRSLYDRISDFDLNAILGNMGVTETDDRGSYTGDSPQDRHQVSVTGHDPVVQVAEPGINPFMSADNGSAKYTVPLMVGRSQIGQMLDPMGKAVSQQVIIIESMLKGVQDTSSYKELHKDMLEVIKRQTIIINKLNAKNVLTGTSVMHEYLGEFEQFCERVMKSMEEYSLFAGLPHVIEGNRGICEHESQPMGPLMSRHVYGPMVEAAFTNPTTKANELTGEIPMECRRCPLRNIKVDVFGRLVATKTHA</sequence>
<dbReference type="InterPro" id="IPR011009">
    <property type="entry name" value="Kinase-like_dom_sf"/>
</dbReference>
<feature type="region of interest" description="Disordered" evidence="14">
    <location>
        <begin position="484"/>
        <end position="511"/>
    </location>
</feature>